<dbReference type="STRING" id="44251.PDUR_21745"/>
<sequence length="212" mass="24378">MRMKPMDEKIMAMLHKTDAVPNVEQPAQTTLRGKADLSGLLVEIEGEKILFREQEWFDGRVRMTMPKTFRLMTQREAALKYPSERRPPLIYTNDDLSVNLALNHTGNVLDEADVEEFKDALAQITRSTQPIREWIGDGIRQTEEKTFGYLEFMTPALNTNIYNLLIFISLDKRALICTFNCTEWERKAWRPVALGMLDSLYASETGKGGRTE</sequence>
<name>A0A089IZ48_PAEDU</name>
<accession>A0A089IZ48</accession>
<dbReference type="Proteomes" id="UP000029409">
    <property type="component" value="Chromosome"/>
</dbReference>
<dbReference type="KEGG" id="pdu:PDUR_21745"/>
<protein>
    <submittedName>
        <fullName evidence="1">Uncharacterized protein</fullName>
    </submittedName>
</protein>
<proteinExistence type="predicted"/>
<dbReference type="EMBL" id="CP009288">
    <property type="protein sequence ID" value="AIQ14234.1"/>
    <property type="molecule type" value="Genomic_DNA"/>
</dbReference>
<dbReference type="eggNOG" id="ENOG50325FD">
    <property type="taxonomic scope" value="Bacteria"/>
</dbReference>
<dbReference type="AlphaFoldDB" id="A0A089IZ48"/>
<evidence type="ECO:0000313" key="1">
    <source>
        <dbReference type="EMBL" id="AIQ14234.1"/>
    </source>
</evidence>
<organism evidence="1 2">
    <name type="scientific">Paenibacillus durus</name>
    <name type="common">Paenibacillus azotofixans</name>
    <dbReference type="NCBI Taxonomy" id="44251"/>
    <lineage>
        <taxon>Bacteria</taxon>
        <taxon>Bacillati</taxon>
        <taxon>Bacillota</taxon>
        <taxon>Bacilli</taxon>
        <taxon>Bacillales</taxon>
        <taxon>Paenibacillaceae</taxon>
        <taxon>Paenibacillus</taxon>
    </lineage>
</organism>
<evidence type="ECO:0000313" key="2">
    <source>
        <dbReference type="Proteomes" id="UP000029409"/>
    </source>
</evidence>
<reference evidence="1 2" key="1">
    <citation type="submission" date="2014-08" db="EMBL/GenBank/DDBJ databases">
        <title>Comparative genomics of the Paenibacillus odorifer group.</title>
        <authorList>
            <person name="den Bakker H.C."/>
            <person name="Tsai Y.-C."/>
            <person name="Martin N."/>
            <person name="Korlach J."/>
            <person name="Wiedmann M."/>
        </authorList>
    </citation>
    <scope>NUCLEOTIDE SEQUENCE [LARGE SCALE GENOMIC DNA]</scope>
    <source>
        <strain evidence="1 2">DSM 1735</strain>
    </source>
</reference>
<gene>
    <name evidence="1" type="ORF">PDUR_21745</name>
</gene>
<keyword evidence="2" id="KW-1185">Reference proteome</keyword>